<dbReference type="OrthoDB" id="5125441at2"/>
<reference evidence="1 2" key="1">
    <citation type="submission" date="2018-08" db="EMBL/GenBank/DDBJ databases">
        <title>Isolation, diversity and antifungal activity of Actinobacteria from cow dung.</title>
        <authorList>
            <person name="Ling L."/>
        </authorList>
    </citation>
    <scope>NUCLEOTIDE SEQUENCE [LARGE SCALE GENOMIC DNA]</scope>
    <source>
        <strain evidence="1 2">NEAU-LLE</strain>
    </source>
</reference>
<comment type="caution">
    <text evidence="1">The sequence shown here is derived from an EMBL/GenBank/DDBJ whole genome shotgun (WGS) entry which is preliminary data.</text>
</comment>
<gene>
    <name evidence="1" type="ORF">DY023_14810</name>
</gene>
<keyword evidence="2" id="KW-1185">Reference proteome</keyword>
<evidence type="ECO:0000313" key="1">
    <source>
        <dbReference type="EMBL" id="REJ04692.1"/>
    </source>
</evidence>
<sequence length="63" mass="7128">MHDPAEHHRSDEPADALWSRLRLIEGQPLADRAEAYSGLHSELMKRLDSAPKTDQRPNPAGER</sequence>
<accession>A0A371NRA4</accession>
<organism evidence="1 2">
    <name type="scientific">Microbacterium bovistercoris</name>
    <dbReference type="NCBI Taxonomy" id="2293570"/>
    <lineage>
        <taxon>Bacteria</taxon>
        <taxon>Bacillati</taxon>
        <taxon>Actinomycetota</taxon>
        <taxon>Actinomycetes</taxon>
        <taxon>Micrococcales</taxon>
        <taxon>Microbacteriaceae</taxon>
        <taxon>Microbacterium</taxon>
    </lineage>
</organism>
<dbReference type="Proteomes" id="UP000262172">
    <property type="component" value="Unassembled WGS sequence"/>
</dbReference>
<dbReference type="EMBL" id="QUAB01000046">
    <property type="protein sequence ID" value="REJ04692.1"/>
    <property type="molecule type" value="Genomic_DNA"/>
</dbReference>
<proteinExistence type="predicted"/>
<evidence type="ECO:0000313" key="2">
    <source>
        <dbReference type="Proteomes" id="UP000262172"/>
    </source>
</evidence>
<dbReference type="RefSeq" id="WP_116243091.1">
    <property type="nucleotide sequence ID" value="NZ_QUAB01000046.1"/>
</dbReference>
<protein>
    <submittedName>
        <fullName evidence="1">Uncharacterized protein</fullName>
    </submittedName>
</protein>
<name>A0A371NRA4_9MICO</name>
<dbReference type="AlphaFoldDB" id="A0A371NRA4"/>